<keyword evidence="1" id="KW-0472">Membrane</keyword>
<dbReference type="Proteomes" id="UP000215196">
    <property type="component" value="Chromosome 1"/>
</dbReference>
<accession>A0A239XMJ3</accession>
<keyword evidence="1" id="KW-1133">Transmembrane helix</keyword>
<protein>
    <recommendedName>
        <fullName evidence="7">LPXTG cell wall anchor domain-containing protein</fullName>
    </recommendedName>
</protein>
<keyword evidence="1" id="KW-0812">Transmembrane</keyword>
<reference evidence="6" key="3">
    <citation type="submission" date="2018-11" db="EMBL/GenBank/DDBJ databases">
        <title>Proposal to divide the Flavobacteriaceae and reorganize its genera based on Amino Acid Identity values calculated from whole genome sequences.</title>
        <authorList>
            <person name="Nicholson A.C."/>
            <person name="Gulvik C.A."/>
            <person name="Whitney A.M."/>
            <person name="Humrighouse B.W."/>
            <person name="Bell M."/>
            <person name="Holmes B."/>
            <person name="Steigerwalt A.B."/>
            <person name="Villarma A."/>
            <person name="Sheth M."/>
            <person name="Batra D."/>
            <person name="Pryor J."/>
            <person name="Bernardet J.-F."/>
            <person name="Hugo C."/>
            <person name="Kampfer P."/>
            <person name="Newman J.D."/>
            <person name="McQuiston J.R."/>
        </authorList>
    </citation>
    <scope>NUCLEOTIDE SEQUENCE [LARGE SCALE GENOMIC DNA]</scope>
    <source>
        <strain evidence="6">H4753</strain>
    </source>
</reference>
<evidence type="ECO:0000313" key="5">
    <source>
        <dbReference type="Proteomes" id="UP000215196"/>
    </source>
</evidence>
<gene>
    <name evidence="3" type="ORF">EIH08_11685</name>
    <name evidence="4" type="ORF">SAMEA4412677_01738</name>
</gene>
<organism evidence="4 5">
    <name type="scientific">Chryseobacterium taklimakanense</name>
    <dbReference type="NCBI Taxonomy" id="536441"/>
    <lineage>
        <taxon>Bacteria</taxon>
        <taxon>Pseudomonadati</taxon>
        <taxon>Bacteroidota</taxon>
        <taxon>Flavobacteriia</taxon>
        <taxon>Flavobacteriales</taxon>
        <taxon>Weeksellaceae</taxon>
        <taxon>Chryseobacterium group</taxon>
        <taxon>Chryseobacterium</taxon>
    </lineage>
</organism>
<reference evidence="3" key="2">
    <citation type="submission" date="2018-11" db="EMBL/GenBank/DDBJ databases">
        <title>Proposal to divide the Flavobacteriaceae and reorganize its genera based on Amino Acid Identity values calculated from whole genome sequences.</title>
        <authorList>
            <person name="Nicholson A.C."/>
            <person name="Gulvik C.A."/>
            <person name="Whitney A.M."/>
            <person name="Humrighouse B.W."/>
            <person name="Bell M."/>
            <person name="Holmes B."/>
            <person name="Steigerwalt A."/>
            <person name="Villarma A."/>
            <person name="Sheth M."/>
            <person name="Batra D."/>
            <person name="Pryor J."/>
            <person name="Bernardet J.-F."/>
            <person name="Hugo C."/>
            <person name="Kampfer P."/>
            <person name="Newman J."/>
            <person name="Mcquiston J.R."/>
        </authorList>
    </citation>
    <scope>NUCLEOTIDE SEQUENCE</scope>
    <source>
        <strain evidence="3">H4753</strain>
    </source>
</reference>
<feature type="chain" id="PRO_5041532491" description="LPXTG cell wall anchor domain-containing protein" evidence="2">
    <location>
        <begin position="30"/>
        <end position="82"/>
    </location>
</feature>
<evidence type="ECO:0000313" key="3">
    <source>
        <dbReference type="EMBL" id="AZI21262.1"/>
    </source>
</evidence>
<evidence type="ECO:0000313" key="6">
    <source>
        <dbReference type="Proteomes" id="UP000282297"/>
    </source>
</evidence>
<dbReference type="OrthoDB" id="1272634at2"/>
<evidence type="ECO:0000256" key="1">
    <source>
        <dbReference type="SAM" id="Phobius"/>
    </source>
</evidence>
<keyword evidence="5" id="KW-1185">Reference proteome</keyword>
<name>A0A239XMJ3_9FLAO</name>
<evidence type="ECO:0000313" key="4">
    <source>
        <dbReference type="EMBL" id="SNV47446.1"/>
    </source>
</evidence>
<reference evidence="4 5" key="1">
    <citation type="submission" date="2017-06" db="EMBL/GenBank/DDBJ databases">
        <authorList>
            <consortium name="Pathogen Informatics"/>
        </authorList>
    </citation>
    <scope>NUCLEOTIDE SEQUENCE [LARGE SCALE GENOMIC DNA]</scope>
    <source>
        <strain evidence="4 5">NCTC13490</strain>
    </source>
</reference>
<proteinExistence type="predicted"/>
<evidence type="ECO:0000256" key="2">
    <source>
        <dbReference type="SAM" id="SignalP"/>
    </source>
</evidence>
<keyword evidence="2" id="KW-0732">Signal</keyword>
<sequence length="82" mass="9136">MKTAAIVKRNFERLALLTVMFFASVIAFAQETTTPKVDINTTETTTTTTTEEWFTNPLYWIIGALLLIALIAVVARGNRRSA</sequence>
<dbReference type="AlphaFoldDB" id="A0A239XMJ3"/>
<dbReference type="EMBL" id="LT906465">
    <property type="protein sequence ID" value="SNV47446.1"/>
    <property type="molecule type" value="Genomic_DNA"/>
</dbReference>
<feature type="transmembrane region" description="Helical" evidence="1">
    <location>
        <begin position="58"/>
        <end position="75"/>
    </location>
</feature>
<feature type="signal peptide" evidence="2">
    <location>
        <begin position="1"/>
        <end position="29"/>
    </location>
</feature>
<dbReference type="RefSeq" id="WP_124785388.1">
    <property type="nucleotide sequence ID" value="NZ_CALTUO010000046.1"/>
</dbReference>
<dbReference type="KEGG" id="ctak:4412677_01738"/>
<dbReference type="Proteomes" id="UP000282297">
    <property type="component" value="Chromosome"/>
</dbReference>
<dbReference type="EMBL" id="CP034171">
    <property type="protein sequence ID" value="AZI21262.1"/>
    <property type="molecule type" value="Genomic_DNA"/>
</dbReference>
<evidence type="ECO:0008006" key="7">
    <source>
        <dbReference type="Google" id="ProtNLM"/>
    </source>
</evidence>